<dbReference type="SMART" id="SM00490">
    <property type="entry name" value="HELICc"/>
    <property type="match status" value="1"/>
</dbReference>
<dbReference type="InterPro" id="IPR038718">
    <property type="entry name" value="SNF2-like_sf"/>
</dbReference>
<comment type="caution">
    <text evidence="16">The sequence shown here is derived from an EMBL/GenBank/DDBJ whole genome shotgun (WGS) entry which is preliminary data.</text>
</comment>
<dbReference type="Gene3D" id="3.40.50.10810">
    <property type="entry name" value="Tandem AAA-ATPase domain"/>
    <property type="match status" value="2"/>
</dbReference>
<dbReference type="InterPro" id="IPR049730">
    <property type="entry name" value="SNF2/RAD54-like_C"/>
</dbReference>
<evidence type="ECO:0000256" key="5">
    <source>
        <dbReference type="ARBA" id="ARBA00022771"/>
    </source>
</evidence>
<dbReference type="Gene3D" id="3.30.40.10">
    <property type="entry name" value="Zinc/RING finger domain, C3HC4 (zinc finger)"/>
    <property type="match status" value="1"/>
</dbReference>
<dbReference type="GO" id="GO:0008094">
    <property type="term" value="F:ATP-dependent activity, acting on DNA"/>
    <property type="evidence" value="ECO:0007669"/>
    <property type="project" value="TreeGrafter"/>
</dbReference>
<dbReference type="InterPro" id="IPR000330">
    <property type="entry name" value="SNF2_N"/>
</dbReference>
<evidence type="ECO:0000256" key="4">
    <source>
        <dbReference type="ARBA" id="ARBA00022741"/>
    </source>
</evidence>
<feature type="compositionally biased region" description="Basic residues" evidence="12">
    <location>
        <begin position="329"/>
        <end position="346"/>
    </location>
</feature>
<evidence type="ECO:0000256" key="11">
    <source>
        <dbReference type="PROSITE-ProRule" id="PRU00175"/>
    </source>
</evidence>
<keyword evidence="10" id="KW-0539">Nucleus</keyword>
<dbReference type="SUPFAM" id="SSF52540">
    <property type="entry name" value="P-loop containing nucleoside triphosphate hydrolases"/>
    <property type="match status" value="2"/>
</dbReference>
<dbReference type="Pfam" id="PF00097">
    <property type="entry name" value="zf-C3HC4"/>
    <property type="match status" value="1"/>
</dbReference>
<feature type="domain" description="RING-type" evidence="13">
    <location>
        <begin position="733"/>
        <end position="772"/>
    </location>
</feature>
<dbReference type="InterPro" id="IPR013083">
    <property type="entry name" value="Znf_RING/FYVE/PHD"/>
</dbReference>
<reference evidence="16 17" key="1">
    <citation type="journal article" date="2019" name="Genome Biol. Evol.">
        <title>Insights into the evolution of the New World diploid cottons (Gossypium, subgenus Houzingenia) based on genome sequencing.</title>
        <authorList>
            <person name="Grover C.E."/>
            <person name="Arick M.A. 2nd"/>
            <person name="Thrash A."/>
            <person name="Conover J.L."/>
            <person name="Sanders W.S."/>
            <person name="Peterson D.G."/>
            <person name="Frelichowski J.E."/>
            <person name="Scheffler J.A."/>
            <person name="Scheffler B.E."/>
            <person name="Wendel J.F."/>
        </authorList>
    </citation>
    <scope>NUCLEOTIDE SEQUENCE [LARGE SCALE GENOMIC DNA]</scope>
    <source>
        <strain evidence="16">5</strain>
        <tissue evidence="16">Leaf</tissue>
    </source>
</reference>
<dbReference type="GO" id="GO:0004386">
    <property type="term" value="F:helicase activity"/>
    <property type="evidence" value="ECO:0007669"/>
    <property type="project" value="UniProtKB-KW"/>
</dbReference>
<feature type="domain" description="Helicase ATP-binding" evidence="14">
    <location>
        <begin position="274"/>
        <end position="503"/>
    </location>
</feature>
<dbReference type="PROSITE" id="PS00518">
    <property type="entry name" value="ZF_RING_1"/>
    <property type="match status" value="1"/>
</dbReference>
<dbReference type="InterPro" id="IPR017907">
    <property type="entry name" value="Znf_RING_CS"/>
</dbReference>
<evidence type="ECO:0000256" key="9">
    <source>
        <dbReference type="ARBA" id="ARBA00022840"/>
    </source>
</evidence>
<dbReference type="InterPro" id="IPR014001">
    <property type="entry name" value="Helicase_ATP-bd"/>
</dbReference>
<accession>A0A7J9CRT7</accession>
<dbReference type="InterPro" id="IPR027417">
    <property type="entry name" value="P-loop_NTPase"/>
</dbReference>
<dbReference type="InterPro" id="IPR050628">
    <property type="entry name" value="SNF2_RAD54_helicase_TF"/>
</dbReference>
<keyword evidence="8" id="KW-0862">Zinc</keyword>
<dbReference type="InterPro" id="IPR014905">
    <property type="entry name" value="HIRAN"/>
</dbReference>
<dbReference type="Gene3D" id="3.40.50.300">
    <property type="entry name" value="P-loop containing nucleotide triphosphate hydrolases"/>
    <property type="match status" value="1"/>
</dbReference>
<evidence type="ECO:0000256" key="2">
    <source>
        <dbReference type="ARBA" id="ARBA00008438"/>
    </source>
</evidence>
<dbReference type="EMBL" id="JABEZY010000013">
    <property type="protein sequence ID" value="MBA0751213.1"/>
    <property type="molecule type" value="Genomic_DNA"/>
</dbReference>
<keyword evidence="3" id="KW-0479">Metal-binding</keyword>
<evidence type="ECO:0000256" key="1">
    <source>
        <dbReference type="ARBA" id="ARBA00004123"/>
    </source>
</evidence>
<dbReference type="Gene3D" id="3.30.70.2330">
    <property type="match status" value="1"/>
</dbReference>
<dbReference type="GO" id="GO:0005524">
    <property type="term" value="F:ATP binding"/>
    <property type="evidence" value="ECO:0007669"/>
    <property type="project" value="UniProtKB-KW"/>
</dbReference>
<name>A0A7J9CRT7_GOSGO</name>
<evidence type="ECO:0000259" key="15">
    <source>
        <dbReference type="PROSITE" id="PS51194"/>
    </source>
</evidence>
<gene>
    <name evidence="16" type="ORF">Gogos_000154</name>
</gene>
<keyword evidence="17" id="KW-1185">Reference proteome</keyword>
<organism evidence="16 17">
    <name type="scientific">Gossypium gossypioides</name>
    <name type="common">Mexican cotton</name>
    <name type="synonym">Selera gossypioides</name>
    <dbReference type="NCBI Taxonomy" id="34282"/>
    <lineage>
        <taxon>Eukaryota</taxon>
        <taxon>Viridiplantae</taxon>
        <taxon>Streptophyta</taxon>
        <taxon>Embryophyta</taxon>
        <taxon>Tracheophyta</taxon>
        <taxon>Spermatophyta</taxon>
        <taxon>Magnoliopsida</taxon>
        <taxon>eudicotyledons</taxon>
        <taxon>Gunneridae</taxon>
        <taxon>Pentapetalae</taxon>
        <taxon>rosids</taxon>
        <taxon>malvids</taxon>
        <taxon>Malvales</taxon>
        <taxon>Malvaceae</taxon>
        <taxon>Malvoideae</taxon>
        <taxon>Gossypium</taxon>
    </lineage>
</organism>
<dbReference type="GO" id="GO:0005634">
    <property type="term" value="C:nucleus"/>
    <property type="evidence" value="ECO:0007669"/>
    <property type="project" value="UniProtKB-SubCell"/>
</dbReference>
<dbReference type="PROSITE" id="PS51192">
    <property type="entry name" value="HELICASE_ATP_BIND_1"/>
    <property type="match status" value="1"/>
</dbReference>
<dbReference type="GO" id="GO:0008270">
    <property type="term" value="F:zinc ion binding"/>
    <property type="evidence" value="ECO:0007669"/>
    <property type="project" value="UniProtKB-KW"/>
</dbReference>
<dbReference type="SMART" id="SM00487">
    <property type="entry name" value="DEXDc"/>
    <property type="match status" value="1"/>
</dbReference>
<keyword evidence="4" id="KW-0547">Nucleotide-binding</keyword>
<dbReference type="Pfam" id="PF00271">
    <property type="entry name" value="Helicase_C"/>
    <property type="match status" value="1"/>
</dbReference>
<comment type="subcellular location">
    <subcellularLocation>
        <location evidence="1">Nucleus</location>
    </subcellularLocation>
</comment>
<dbReference type="GO" id="GO:0003676">
    <property type="term" value="F:nucleic acid binding"/>
    <property type="evidence" value="ECO:0007669"/>
    <property type="project" value="InterPro"/>
</dbReference>
<evidence type="ECO:0000256" key="6">
    <source>
        <dbReference type="ARBA" id="ARBA00022801"/>
    </source>
</evidence>
<dbReference type="GO" id="GO:0016818">
    <property type="term" value="F:hydrolase activity, acting on acid anhydrides, in phosphorus-containing anhydrides"/>
    <property type="evidence" value="ECO:0007669"/>
    <property type="project" value="InterPro"/>
</dbReference>
<evidence type="ECO:0000256" key="8">
    <source>
        <dbReference type="ARBA" id="ARBA00022833"/>
    </source>
</evidence>
<evidence type="ECO:0000256" key="10">
    <source>
        <dbReference type="ARBA" id="ARBA00023242"/>
    </source>
</evidence>
<dbReference type="AlphaFoldDB" id="A0A7J9CRT7"/>
<feature type="region of interest" description="Disordered" evidence="12">
    <location>
        <begin position="329"/>
        <end position="350"/>
    </location>
</feature>
<dbReference type="InterPro" id="IPR001841">
    <property type="entry name" value="Znf_RING"/>
</dbReference>
<feature type="region of interest" description="Disordered" evidence="12">
    <location>
        <begin position="781"/>
        <end position="801"/>
    </location>
</feature>
<protein>
    <recommendedName>
        <fullName evidence="18">SWI/SNF-related matrix-associated actin-dependent regulator of chromatin subfamily A member 3-like 1</fullName>
    </recommendedName>
</protein>
<dbReference type="InterPro" id="IPR001650">
    <property type="entry name" value="Helicase_C-like"/>
</dbReference>
<dbReference type="GO" id="GO:0006281">
    <property type="term" value="P:DNA repair"/>
    <property type="evidence" value="ECO:0007669"/>
    <property type="project" value="TreeGrafter"/>
</dbReference>
<proteinExistence type="inferred from homology"/>
<dbReference type="SUPFAM" id="SSF57850">
    <property type="entry name" value="RING/U-box"/>
    <property type="match status" value="1"/>
</dbReference>
<dbReference type="PROSITE" id="PS51194">
    <property type="entry name" value="HELICASE_CTER"/>
    <property type="match status" value="1"/>
</dbReference>
<evidence type="ECO:0000313" key="17">
    <source>
        <dbReference type="Proteomes" id="UP000593579"/>
    </source>
</evidence>
<dbReference type="OrthoDB" id="448448at2759"/>
<dbReference type="PROSITE" id="PS50089">
    <property type="entry name" value="ZF_RING_2"/>
    <property type="match status" value="1"/>
</dbReference>
<evidence type="ECO:0008006" key="18">
    <source>
        <dbReference type="Google" id="ProtNLM"/>
    </source>
</evidence>
<comment type="similarity">
    <text evidence="2">Belongs to the SNF2/RAD54 helicase family. RAD16 subfamily.</text>
</comment>
<dbReference type="CDD" id="cd16509">
    <property type="entry name" value="RING-HC_HLTF"/>
    <property type="match status" value="1"/>
</dbReference>
<sequence>MGVTRCTVEYALAFKVPHFPLFTQNSKTQSLNLMEESASSVDELWEDQESSSQSSFDTYLLGFVIANIVGLQYYRGKISGREMVGLVREPLNPYDGNALKVLNTRTLQVGHIERSVAAVLSPLIDSHLIVVEGIVPNSRSASNRYKIPCQIHIFARLEAFNSVKSAISRGGLELISHSDVSFTLSEAAVVKGNRAGGESQSLDKVFKLVKKNVSKKAAMEPIEPPNEVIISQLLLHQKEGLGWLLHKENSNELPPFWEEKGGEFVNVLTNYQTDKRPEPLRGGIFADDMGLGKTLTLLSLIAFDKFGSFVPNSGDAGIEEIVEEDIKKGKRGRGASKKGTRPRKKCNTKEAEFGSKAKGKSVSVADGCVSFSGRRTTLVVCPPSVFSSWITQLEEHTSPGKLKVYMYYGGERTKEVEELKKYDIILTTYSTLATEESWFDSPMKKIEWWRVILDEAHVIKNANAQQSKAVTNLKATCRWVVTGTPIQNGSFDLFSLMAFLRFEPFSIKSYWRSLVQRPLAQGNKNGLSHLQVLMASISLRRIKGNNLVGLPPKTLQTCYVELSVEERELYDQIEGKAKNVIQEFIANDSLVRNYSTVLGMLLRLRQICTSLALLPLDLRALFPSSNVEGSRLHDKGNPQAAKMECDSSSEGYVVCQDLSQSTMISDFDVGNIIYLNIINLWIQRIISAFRGSPLSALTGDLIVFCCMLADVSNNPELLKKMVVMLQDGEDFDCPICISPPVDVVITRCAHIFCRSCILKTLQRTKPCCPLCRQPLSQSDLFSAPPKSSEADHTEISSRNPTSSKVSALLSLLRESRDQKPATKSVVFSQFRTMLLLLEKPLTDAGFKILRLDGSMNAKKRAQVIEEFQVPGPDGPTILLASLKASGAGINLTAASRVYLIEPWWNPAVEEQAMDRVHRIGQKEDVKIVRLIARNSIEERVLELQERKKKLATEAFGRKGPKNRKEVTIDDLRTLMSL</sequence>
<evidence type="ECO:0000256" key="7">
    <source>
        <dbReference type="ARBA" id="ARBA00022806"/>
    </source>
</evidence>
<keyword evidence="7" id="KW-0347">Helicase</keyword>
<evidence type="ECO:0000259" key="14">
    <source>
        <dbReference type="PROSITE" id="PS51192"/>
    </source>
</evidence>
<feature type="domain" description="Helicase C-terminal" evidence="15">
    <location>
        <begin position="804"/>
        <end position="972"/>
    </location>
</feature>
<evidence type="ECO:0000256" key="12">
    <source>
        <dbReference type="SAM" id="MobiDB-lite"/>
    </source>
</evidence>
<dbReference type="Pfam" id="PF00176">
    <property type="entry name" value="SNF2-rel_dom"/>
    <property type="match status" value="1"/>
</dbReference>
<dbReference type="Proteomes" id="UP000593579">
    <property type="component" value="Unassembled WGS sequence"/>
</dbReference>
<dbReference type="SMART" id="SM00184">
    <property type="entry name" value="RING"/>
    <property type="match status" value="1"/>
</dbReference>
<dbReference type="SMART" id="SM00910">
    <property type="entry name" value="HIRAN"/>
    <property type="match status" value="1"/>
</dbReference>
<dbReference type="Pfam" id="PF08797">
    <property type="entry name" value="HIRAN"/>
    <property type="match status" value="1"/>
</dbReference>
<dbReference type="PANTHER" id="PTHR45626:SF17">
    <property type="entry name" value="HELICASE-LIKE TRANSCRIPTION FACTOR"/>
    <property type="match status" value="1"/>
</dbReference>
<evidence type="ECO:0000256" key="3">
    <source>
        <dbReference type="ARBA" id="ARBA00022723"/>
    </source>
</evidence>
<keyword evidence="5 11" id="KW-0863">Zinc-finger</keyword>
<keyword evidence="9" id="KW-0067">ATP-binding</keyword>
<dbReference type="CDD" id="cd18793">
    <property type="entry name" value="SF2_C_SNF"/>
    <property type="match status" value="1"/>
</dbReference>
<dbReference type="InterPro" id="IPR018957">
    <property type="entry name" value="Znf_C3HC4_RING-type"/>
</dbReference>
<keyword evidence="6" id="KW-0378">Hydrolase</keyword>
<dbReference type="PANTHER" id="PTHR45626">
    <property type="entry name" value="TRANSCRIPTION TERMINATION FACTOR 2-RELATED"/>
    <property type="match status" value="1"/>
</dbReference>
<evidence type="ECO:0000313" key="16">
    <source>
        <dbReference type="EMBL" id="MBA0751213.1"/>
    </source>
</evidence>
<evidence type="ECO:0000259" key="13">
    <source>
        <dbReference type="PROSITE" id="PS50089"/>
    </source>
</evidence>